<gene>
    <name evidence="2" type="ORF">IAG44_17800</name>
</gene>
<organism evidence="2 3">
    <name type="scientific">Streptomyces roseirectus</name>
    <dbReference type="NCBI Taxonomy" id="2768066"/>
    <lineage>
        <taxon>Bacteria</taxon>
        <taxon>Bacillati</taxon>
        <taxon>Actinomycetota</taxon>
        <taxon>Actinomycetes</taxon>
        <taxon>Kitasatosporales</taxon>
        <taxon>Streptomycetaceae</taxon>
        <taxon>Streptomyces</taxon>
    </lineage>
</organism>
<proteinExistence type="predicted"/>
<sequence length="81" mass="9288">MTRTEKIVRFIEEQFLIEFGDEVTPQSDLFKDGVIDSYGYIQLMSFLEEEFSLEIAAEEFLMDVPATLDALDAFVARKQGV</sequence>
<name>A0A7H0IE93_9ACTN</name>
<dbReference type="Proteomes" id="UP000516052">
    <property type="component" value="Chromosome"/>
</dbReference>
<protein>
    <submittedName>
        <fullName evidence="2">Acyl carrier protein</fullName>
    </submittedName>
</protein>
<dbReference type="InterPro" id="IPR036736">
    <property type="entry name" value="ACP-like_sf"/>
</dbReference>
<dbReference type="SUPFAM" id="SSF47336">
    <property type="entry name" value="ACP-like"/>
    <property type="match status" value="1"/>
</dbReference>
<reference evidence="2 3" key="1">
    <citation type="submission" date="2020-08" db="EMBL/GenBank/DDBJ databases">
        <title>A novel species.</title>
        <authorList>
            <person name="Gao J."/>
        </authorList>
    </citation>
    <scope>NUCLEOTIDE SEQUENCE [LARGE SCALE GENOMIC DNA]</scope>
    <source>
        <strain evidence="2 3">CRXT-G-22</strain>
    </source>
</reference>
<accession>A0A7H0IE93</accession>
<dbReference type="Gene3D" id="1.10.1200.10">
    <property type="entry name" value="ACP-like"/>
    <property type="match status" value="1"/>
</dbReference>
<dbReference type="PROSITE" id="PS50075">
    <property type="entry name" value="CARRIER"/>
    <property type="match status" value="1"/>
</dbReference>
<dbReference type="RefSeq" id="WP_187748084.1">
    <property type="nucleotide sequence ID" value="NZ_CP060828.1"/>
</dbReference>
<dbReference type="AlphaFoldDB" id="A0A7H0IE93"/>
<evidence type="ECO:0000313" key="3">
    <source>
        <dbReference type="Proteomes" id="UP000516052"/>
    </source>
</evidence>
<evidence type="ECO:0000313" key="2">
    <source>
        <dbReference type="EMBL" id="QNP71109.1"/>
    </source>
</evidence>
<feature type="domain" description="Carrier" evidence="1">
    <location>
        <begin position="1"/>
        <end position="79"/>
    </location>
</feature>
<dbReference type="InterPro" id="IPR009081">
    <property type="entry name" value="PP-bd_ACP"/>
</dbReference>
<evidence type="ECO:0000259" key="1">
    <source>
        <dbReference type="PROSITE" id="PS50075"/>
    </source>
</evidence>
<keyword evidence="3" id="KW-1185">Reference proteome</keyword>
<dbReference type="KEGG" id="sroi:IAG44_17800"/>
<dbReference type="EMBL" id="CP060828">
    <property type="protein sequence ID" value="QNP71109.1"/>
    <property type="molecule type" value="Genomic_DNA"/>
</dbReference>